<evidence type="ECO:0008006" key="2">
    <source>
        <dbReference type="Google" id="ProtNLM"/>
    </source>
</evidence>
<name>A0A6C0IJD4_9ZZZZ</name>
<protein>
    <recommendedName>
        <fullName evidence="2">Glycylpeptide N-tetradecanoyltransferase</fullName>
    </recommendedName>
</protein>
<accession>A0A6C0IJD4</accession>
<proteinExistence type="predicted"/>
<organism evidence="1">
    <name type="scientific">viral metagenome</name>
    <dbReference type="NCBI Taxonomy" id="1070528"/>
    <lineage>
        <taxon>unclassified sequences</taxon>
        <taxon>metagenomes</taxon>
        <taxon>organismal metagenomes</taxon>
    </lineage>
</organism>
<evidence type="ECO:0000313" key="1">
    <source>
        <dbReference type="EMBL" id="QHT93284.1"/>
    </source>
</evidence>
<sequence length="394" mass="47627">MVTKIRYPFWNMQPVYHSYDYWRFLYREPFTIYKYVPIKTKFCDFDQVFTFPYYQFSQQQKRYLLNLLQCYYLPDGQVIHNIYQKDIDVYFSGHGEPPFISFFYEKVMNEDKTTMYLPEPTGCITSIPVNVYYLPTLREHQYSKLPMYYMNYLTTYKDRNETQMNRSLFQTHEYNQRVLNPTIQHSLFKKEGTLYDGIFPYVEWTTHTYKLRELTFPSLPSHLQVSEIDQKNNHMLFDFLTMQTQSNFQYQACLFDTIIYPDYSNLTELMRNKTLMVYCLYKGQEVLGLYFFKNIMQEEETSEGFIVRLVASISNIEDTRTFYTGFLFGLQQLVKNNSTYKFIMLDTCSHNWLLYDMWNRQMGKSLESSQTGYYLFNFIHPSSPLDEKKICIVL</sequence>
<dbReference type="EMBL" id="MN740206">
    <property type="protein sequence ID" value="QHT93284.1"/>
    <property type="molecule type" value="Genomic_DNA"/>
</dbReference>
<dbReference type="AlphaFoldDB" id="A0A6C0IJD4"/>
<reference evidence="1" key="1">
    <citation type="journal article" date="2020" name="Nature">
        <title>Giant virus diversity and host interactions through global metagenomics.</title>
        <authorList>
            <person name="Schulz F."/>
            <person name="Roux S."/>
            <person name="Paez-Espino D."/>
            <person name="Jungbluth S."/>
            <person name="Walsh D.A."/>
            <person name="Denef V.J."/>
            <person name="McMahon K.D."/>
            <person name="Konstantinidis K.T."/>
            <person name="Eloe-Fadrosh E.A."/>
            <person name="Kyrpides N.C."/>
            <person name="Woyke T."/>
        </authorList>
    </citation>
    <scope>NUCLEOTIDE SEQUENCE</scope>
    <source>
        <strain evidence="1">GVMAG-M-3300023210-19</strain>
    </source>
</reference>